<comment type="catalytic activity">
    <reaction evidence="7">
        <text>L-histidyl-[protein] + S-adenosyl-L-methionine = N(tele)-methyl-L-histidyl-[protein] + S-adenosyl-L-homocysteine + H(+)</text>
        <dbReference type="Rhea" id="RHEA:19369"/>
        <dbReference type="Rhea" id="RHEA-COMP:9745"/>
        <dbReference type="Rhea" id="RHEA-COMP:11600"/>
        <dbReference type="ChEBI" id="CHEBI:15378"/>
        <dbReference type="ChEBI" id="CHEBI:16367"/>
        <dbReference type="ChEBI" id="CHEBI:29979"/>
        <dbReference type="ChEBI" id="CHEBI:57856"/>
        <dbReference type="ChEBI" id="CHEBI:59789"/>
        <dbReference type="EC" id="2.1.1.85"/>
    </reaction>
</comment>
<organism evidence="10 11">
    <name type="scientific">Takifugu flavidus</name>
    <name type="common">sansaifugu</name>
    <dbReference type="NCBI Taxonomy" id="433684"/>
    <lineage>
        <taxon>Eukaryota</taxon>
        <taxon>Metazoa</taxon>
        <taxon>Chordata</taxon>
        <taxon>Craniata</taxon>
        <taxon>Vertebrata</taxon>
        <taxon>Euteleostomi</taxon>
        <taxon>Actinopterygii</taxon>
        <taxon>Neopterygii</taxon>
        <taxon>Teleostei</taxon>
        <taxon>Neoteleostei</taxon>
        <taxon>Acanthomorphata</taxon>
        <taxon>Eupercaria</taxon>
        <taxon>Tetraodontiformes</taxon>
        <taxon>Tetradontoidea</taxon>
        <taxon>Tetraodontidae</taxon>
        <taxon>Takifugu</taxon>
    </lineage>
</organism>
<dbReference type="InterPro" id="IPR046341">
    <property type="entry name" value="SET_dom_sf"/>
</dbReference>
<evidence type="ECO:0000256" key="6">
    <source>
        <dbReference type="ARBA" id="ARBA00023203"/>
    </source>
</evidence>
<dbReference type="EC" id="2.1.1.85" evidence="7"/>
<evidence type="ECO:0000256" key="4">
    <source>
        <dbReference type="ARBA" id="ARBA00022679"/>
    </source>
</evidence>
<feature type="region of interest" description="Disordered" evidence="8">
    <location>
        <begin position="629"/>
        <end position="669"/>
    </location>
</feature>
<dbReference type="GO" id="GO:0005737">
    <property type="term" value="C:cytoplasm"/>
    <property type="evidence" value="ECO:0007669"/>
    <property type="project" value="UniProtKB-SubCell"/>
</dbReference>
<reference evidence="10 11" key="1">
    <citation type="submission" date="2019-04" db="EMBL/GenBank/DDBJ databases">
        <title>Chromosome genome assembly for Takifugu flavidus.</title>
        <authorList>
            <person name="Xiao S."/>
        </authorList>
    </citation>
    <scope>NUCLEOTIDE SEQUENCE [LARGE SCALE GENOMIC DNA]</scope>
    <source>
        <strain evidence="10">HTHZ2018</strain>
        <tissue evidence="10">Muscle</tissue>
    </source>
</reference>
<keyword evidence="6" id="KW-0009">Actin-binding</keyword>
<keyword evidence="4 7" id="KW-0808">Transferase</keyword>
<dbReference type="GO" id="GO:0016279">
    <property type="term" value="F:protein-lysine N-methyltransferase activity"/>
    <property type="evidence" value="ECO:0007669"/>
    <property type="project" value="TreeGrafter"/>
</dbReference>
<dbReference type="Pfam" id="PF09273">
    <property type="entry name" value="Rubis-subs-bind"/>
    <property type="match status" value="1"/>
</dbReference>
<feature type="domain" description="SET" evidence="9">
    <location>
        <begin position="94"/>
        <end position="314"/>
    </location>
</feature>
<name>A0A5C6NWZ9_9TELE</name>
<comment type="caution">
    <text evidence="10">The sequence shown here is derived from an EMBL/GenBank/DDBJ whole genome shotgun (WGS) entry which is preliminary data.</text>
</comment>
<keyword evidence="3 7" id="KW-0489">Methyltransferase</keyword>
<dbReference type="SUPFAM" id="SSF81822">
    <property type="entry name" value="RuBisCo LSMT C-terminal, substrate-binding domain"/>
    <property type="match status" value="1"/>
</dbReference>
<accession>A0A5C6NWZ9</accession>
<dbReference type="Gene3D" id="3.90.1420.10">
    <property type="entry name" value="Rubisco LSMT, substrate-binding domain"/>
    <property type="match status" value="2"/>
</dbReference>
<evidence type="ECO:0000313" key="10">
    <source>
        <dbReference type="EMBL" id="TWW71546.1"/>
    </source>
</evidence>
<evidence type="ECO:0000256" key="2">
    <source>
        <dbReference type="ARBA" id="ARBA00022490"/>
    </source>
</evidence>
<keyword evidence="2" id="KW-0963">Cytoplasm</keyword>
<dbReference type="PANTHER" id="PTHR13271:SF47">
    <property type="entry name" value="ACTIN-HISTIDINE N-METHYLTRANSFERASE"/>
    <property type="match status" value="1"/>
</dbReference>
<dbReference type="InterPro" id="IPR044428">
    <property type="entry name" value="SETD3_SET"/>
</dbReference>
<dbReference type="InterPro" id="IPR025785">
    <property type="entry name" value="SETD3"/>
</dbReference>
<dbReference type="PANTHER" id="PTHR13271">
    <property type="entry name" value="UNCHARACTERIZED PUTATIVE METHYLTRANSFERASE"/>
    <property type="match status" value="1"/>
</dbReference>
<comment type="similarity">
    <text evidence="7">Belongs to the class V-like SAM-binding methyltransferase superfamily. SETD3 actin-histidine methyltransferase family.</text>
</comment>
<evidence type="ECO:0000256" key="1">
    <source>
        <dbReference type="ARBA" id="ARBA00004496"/>
    </source>
</evidence>
<dbReference type="CDD" id="cd19176">
    <property type="entry name" value="SET_SETD3"/>
    <property type="match status" value="1"/>
</dbReference>
<dbReference type="InterPro" id="IPR015353">
    <property type="entry name" value="Rubisco_LSMT_subst-bd"/>
</dbReference>
<dbReference type="PROSITE" id="PS50280">
    <property type="entry name" value="SET"/>
    <property type="match status" value="1"/>
</dbReference>
<dbReference type="GO" id="GO:0018064">
    <property type="term" value="F:protein-L-histidine N-tele-methyltransferase activity"/>
    <property type="evidence" value="ECO:0007669"/>
    <property type="project" value="UniProtKB-EC"/>
</dbReference>
<dbReference type="GO" id="GO:0032259">
    <property type="term" value="P:methylation"/>
    <property type="evidence" value="ECO:0007669"/>
    <property type="project" value="UniProtKB-KW"/>
</dbReference>
<keyword evidence="5 7" id="KW-0949">S-adenosyl-L-methionine</keyword>
<dbReference type="InterPro" id="IPR036464">
    <property type="entry name" value="Rubisco_LSMT_subst-bd_sf"/>
</dbReference>
<dbReference type="Proteomes" id="UP000324091">
    <property type="component" value="Chromosome 16"/>
</dbReference>
<dbReference type="Gene3D" id="3.90.1410.10">
    <property type="entry name" value="set domain protein methyltransferase, domain 1"/>
    <property type="match status" value="1"/>
</dbReference>
<evidence type="ECO:0000259" key="9">
    <source>
        <dbReference type="PROSITE" id="PS50280"/>
    </source>
</evidence>
<proteinExistence type="inferred from homology"/>
<keyword evidence="11" id="KW-1185">Reference proteome</keyword>
<evidence type="ECO:0000313" key="11">
    <source>
        <dbReference type="Proteomes" id="UP000324091"/>
    </source>
</evidence>
<evidence type="ECO:0000256" key="3">
    <source>
        <dbReference type="ARBA" id="ARBA00022603"/>
    </source>
</evidence>
<dbReference type="Pfam" id="PF00856">
    <property type="entry name" value="SET"/>
    <property type="match status" value="1"/>
</dbReference>
<dbReference type="EMBL" id="RHFK02000008">
    <property type="protein sequence ID" value="TWW71546.1"/>
    <property type="molecule type" value="Genomic_DNA"/>
</dbReference>
<protein>
    <recommendedName>
        <fullName evidence="7">protein-histidine N-methyltransferase</fullName>
        <ecNumber evidence="7">2.1.1.85</ecNumber>
    </recommendedName>
</protein>
<evidence type="ECO:0000256" key="7">
    <source>
        <dbReference type="PROSITE-ProRule" id="PRU00898"/>
    </source>
</evidence>
<dbReference type="FunFam" id="3.90.1410.10:FF:000001">
    <property type="entry name" value="histone-lysine N-methyltransferase setd3 isoform X1"/>
    <property type="match status" value="1"/>
</dbReference>
<dbReference type="PROSITE" id="PS51565">
    <property type="entry name" value="SAM_MT85_SETD3"/>
    <property type="match status" value="1"/>
</dbReference>
<sequence length="669" mass="75562">MGKKSRVKIQKSGSAATTSVSSKEMMILVSELLQKCSSGGPTAGKEWEEYLQIRGLVEKIRKKQRGMSVEFEGRRDDHFPHLMSWARDHGASCEGFVVTNFGAEGYGLRATRDIKAEELFLWIPRKMLMTVESAKKSVLGPLYNQDRILQAMDNVTLALHLLCERANPASFWLPYIRTLPQEYDTPLFYEQDEVQLLQGTQAVQDVLSQYRNTARQYAYFYKLIQTHPASSKLPLKDSFTFDDYRWAVSSVMTRQNQIPTEDGRQVTLALIPLWDMCNHRNGLITTGYNLEDDRCECVALQDYKKNEQVKPASRSSVPSVHPGRDNREQQQIYIFYGTRSNAEFVIHNGFFYQENAHDQVKIKLGISKSERLYAMKAEVLARAGIPVSSIFALYCNEQPISAQLLAFLRVFCMKEGQTGSTGFQFRSESHESGPVCLNEAEFGVHLVVPGRREKSSQSEPPHLEELKDYLLGGHAINKIVTLGSMEFPVSWDNEIKLWTFLETRVALLLKAYKTTSEEDSSTLEKSELSPHSRMAIQLRLAEKWILEKALASGRAKRVHFQKQLEEGAPLPDYHESSIALLENTDAKLPIILHKLGEIQEGQEIQFEETGARVENAAYEMDPGANRLALKPEPRDPSEETNVNSAALDPLGTNSKNGQREVTRVSAGAI</sequence>
<dbReference type="AlphaFoldDB" id="A0A5C6NWZ9"/>
<comment type="subcellular location">
    <subcellularLocation>
        <location evidence="1">Cytoplasm</location>
    </subcellularLocation>
</comment>
<dbReference type="GO" id="GO:0003779">
    <property type="term" value="F:actin binding"/>
    <property type="evidence" value="ECO:0007669"/>
    <property type="project" value="UniProtKB-KW"/>
</dbReference>
<dbReference type="InterPro" id="IPR001214">
    <property type="entry name" value="SET_dom"/>
</dbReference>
<gene>
    <name evidence="10" type="ORF">D4764_16G0000430</name>
</gene>
<dbReference type="InterPro" id="IPR050600">
    <property type="entry name" value="SETD3_SETD6_MTase"/>
</dbReference>
<evidence type="ECO:0000256" key="8">
    <source>
        <dbReference type="SAM" id="MobiDB-lite"/>
    </source>
</evidence>
<dbReference type="SUPFAM" id="SSF82199">
    <property type="entry name" value="SET domain"/>
    <property type="match status" value="1"/>
</dbReference>
<evidence type="ECO:0000256" key="5">
    <source>
        <dbReference type="ARBA" id="ARBA00022691"/>
    </source>
</evidence>